<dbReference type="AlphaFoldDB" id="A0A6J4IS96"/>
<organism evidence="1">
    <name type="scientific">uncultured Coleofasciculus sp</name>
    <dbReference type="NCBI Taxonomy" id="1267456"/>
    <lineage>
        <taxon>Bacteria</taxon>
        <taxon>Bacillati</taxon>
        <taxon>Cyanobacteriota</taxon>
        <taxon>Cyanophyceae</taxon>
        <taxon>Coleofasciculales</taxon>
        <taxon>Coleofasciculaceae</taxon>
        <taxon>Coleofasciculus</taxon>
        <taxon>environmental samples</taxon>
    </lineage>
</organism>
<name>A0A6J4IS96_9CYAN</name>
<accession>A0A6J4IS96</accession>
<proteinExistence type="predicted"/>
<reference evidence="1" key="1">
    <citation type="submission" date="2020-02" db="EMBL/GenBank/DDBJ databases">
        <authorList>
            <person name="Meier V. D."/>
        </authorList>
    </citation>
    <scope>NUCLEOTIDE SEQUENCE</scope>
    <source>
        <strain evidence="1">AVDCRST_MAG92</strain>
    </source>
</reference>
<sequence length="39" mass="4371">MPEIALWEQITFDTTFKLNLITAISQGCSTASIRNVMLL</sequence>
<dbReference type="EMBL" id="CADCTM010000356">
    <property type="protein sequence ID" value="CAA9258587.1"/>
    <property type="molecule type" value="Genomic_DNA"/>
</dbReference>
<gene>
    <name evidence="1" type="ORF">AVDCRST_MAG92-2354</name>
</gene>
<protein>
    <submittedName>
        <fullName evidence="1">Uncharacterized protein</fullName>
    </submittedName>
</protein>
<evidence type="ECO:0000313" key="1">
    <source>
        <dbReference type="EMBL" id="CAA9258587.1"/>
    </source>
</evidence>